<dbReference type="AlphaFoldDB" id="A0A2X0K2R0"/>
<reference evidence="2 3" key="1">
    <citation type="submission" date="2018-06" db="EMBL/GenBank/DDBJ databases">
        <title>Streptacidiphilus pinicola sp. nov., isolated from pine grove soil.</title>
        <authorList>
            <person name="Roh S.G."/>
            <person name="Park S."/>
            <person name="Kim M.-K."/>
            <person name="Yun B.-R."/>
            <person name="Park J."/>
            <person name="Kim M.J."/>
            <person name="Kim Y.S."/>
            <person name="Kim S.B."/>
        </authorList>
    </citation>
    <scope>NUCLEOTIDE SEQUENCE [LARGE SCALE GENOMIC DNA]</scope>
    <source>
        <strain evidence="2 3">MMS16-CNU450</strain>
    </source>
</reference>
<keyword evidence="1" id="KW-0812">Transmembrane</keyword>
<keyword evidence="1" id="KW-1133">Transmembrane helix</keyword>
<evidence type="ECO:0000313" key="2">
    <source>
        <dbReference type="EMBL" id="RAG83565.1"/>
    </source>
</evidence>
<feature type="transmembrane region" description="Helical" evidence="1">
    <location>
        <begin position="28"/>
        <end position="55"/>
    </location>
</feature>
<accession>A0A2X0K2R0</accession>
<feature type="transmembrane region" description="Helical" evidence="1">
    <location>
        <begin position="105"/>
        <end position="125"/>
    </location>
</feature>
<dbReference type="Proteomes" id="UP000248889">
    <property type="component" value="Unassembled WGS sequence"/>
</dbReference>
<protein>
    <submittedName>
        <fullName evidence="2">Uncharacterized protein</fullName>
    </submittedName>
</protein>
<keyword evidence="3" id="KW-1185">Reference proteome</keyword>
<evidence type="ECO:0000313" key="3">
    <source>
        <dbReference type="Proteomes" id="UP000248889"/>
    </source>
</evidence>
<comment type="caution">
    <text evidence="2">The sequence shown here is derived from an EMBL/GenBank/DDBJ whole genome shotgun (WGS) entry which is preliminary data.</text>
</comment>
<dbReference type="RefSeq" id="WP_111503238.1">
    <property type="nucleotide sequence ID" value="NZ_QKYN01000084.1"/>
</dbReference>
<feature type="transmembrane region" description="Helical" evidence="1">
    <location>
        <begin position="67"/>
        <end position="85"/>
    </location>
</feature>
<name>A0A2X0K2R0_9ACTN</name>
<keyword evidence="1" id="KW-0472">Membrane</keyword>
<gene>
    <name evidence="2" type="ORF">DN069_21460</name>
</gene>
<organism evidence="2 3">
    <name type="scientific">Streptacidiphilus pinicola</name>
    <dbReference type="NCBI Taxonomy" id="2219663"/>
    <lineage>
        <taxon>Bacteria</taxon>
        <taxon>Bacillati</taxon>
        <taxon>Actinomycetota</taxon>
        <taxon>Actinomycetes</taxon>
        <taxon>Kitasatosporales</taxon>
        <taxon>Streptomycetaceae</taxon>
        <taxon>Streptacidiphilus</taxon>
    </lineage>
</organism>
<evidence type="ECO:0000256" key="1">
    <source>
        <dbReference type="SAM" id="Phobius"/>
    </source>
</evidence>
<proteinExistence type="predicted"/>
<dbReference type="EMBL" id="QKYN01000084">
    <property type="protein sequence ID" value="RAG83565.1"/>
    <property type="molecule type" value="Genomic_DNA"/>
</dbReference>
<sequence length="159" mass="17251">MKGLIHALRSDPWAQEIADATTTNCHEAFWATLGGIAAVVGVVQVLATAMALRTYGVAMFRFYNPPVFSQFTVLAILGLTSYYAQGFILFQCLRSLAAQEEWSPRLFLAVLEVIIFVLLPVLVILNDHVAREYKRGLKKAAASASAAGAARPVPGPEDE</sequence>